<dbReference type="GO" id="GO:0006508">
    <property type="term" value="P:proteolysis"/>
    <property type="evidence" value="ECO:0007669"/>
    <property type="project" value="InterPro"/>
</dbReference>
<organism evidence="5 6">
    <name type="scientific">Oldenlandia corymbosa var. corymbosa</name>
    <dbReference type="NCBI Taxonomy" id="529605"/>
    <lineage>
        <taxon>Eukaryota</taxon>
        <taxon>Viridiplantae</taxon>
        <taxon>Streptophyta</taxon>
        <taxon>Embryophyta</taxon>
        <taxon>Tracheophyta</taxon>
        <taxon>Spermatophyta</taxon>
        <taxon>Magnoliopsida</taxon>
        <taxon>eudicotyledons</taxon>
        <taxon>Gunneridae</taxon>
        <taxon>Pentapetalae</taxon>
        <taxon>asterids</taxon>
        <taxon>lamiids</taxon>
        <taxon>Gentianales</taxon>
        <taxon>Rubiaceae</taxon>
        <taxon>Rubioideae</taxon>
        <taxon>Spermacoceae</taxon>
        <taxon>Hedyotis-Oldenlandia complex</taxon>
        <taxon>Oldenlandia</taxon>
    </lineage>
</organism>
<dbReference type="Gene3D" id="2.40.70.10">
    <property type="entry name" value="Acid Proteases"/>
    <property type="match status" value="2"/>
</dbReference>
<evidence type="ECO:0000313" key="6">
    <source>
        <dbReference type="Proteomes" id="UP001161247"/>
    </source>
</evidence>
<feature type="chain" id="PRO_5043572596" evidence="2">
    <location>
        <begin position="30"/>
        <end position="458"/>
    </location>
</feature>
<keyword evidence="6" id="KW-1185">Reference proteome</keyword>
<dbReference type="SUPFAM" id="SSF50630">
    <property type="entry name" value="Acid proteases"/>
    <property type="match status" value="1"/>
</dbReference>
<evidence type="ECO:0000256" key="1">
    <source>
        <dbReference type="ARBA" id="ARBA00007447"/>
    </source>
</evidence>
<dbReference type="PANTHER" id="PTHR47965">
    <property type="entry name" value="ASPARTYL PROTEASE-RELATED"/>
    <property type="match status" value="1"/>
</dbReference>
<comment type="similarity">
    <text evidence="1">Belongs to the peptidase A1 family.</text>
</comment>
<feature type="signal peptide" evidence="2">
    <location>
        <begin position="1"/>
        <end position="29"/>
    </location>
</feature>
<dbReference type="InterPro" id="IPR021109">
    <property type="entry name" value="Peptidase_aspartic_dom_sf"/>
</dbReference>
<feature type="domain" description="Xylanase inhibitor C-terminal" evidence="3">
    <location>
        <begin position="275"/>
        <end position="441"/>
    </location>
</feature>
<dbReference type="PANTHER" id="PTHR47965:SF22">
    <property type="entry name" value="EUKARYOTIC ASPARTYL PROTEASE FAMILY PROTEIN"/>
    <property type="match status" value="1"/>
</dbReference>
<dbReference type="Proteomes" id="UP001161247">
    <property type="component" value="Chromosome 3"/>
</dbReference>
<gene>
    <name evidence="5" type="ORF">OLC1_LOCUS8599</name>
</gene>
<name>A0AAV1CRW8_OLDCO</name>
<evidence type="ECO:0000259" key="3">
    <source>
        <dbReference type="Pfam" id="PF14541"/>
    </source>
</evidence>
<reference evidence="5" key="1">
    <citation type="submission" date="2023-03" db="EMBL/GenBank/DDBJ databases">
        <authorList>
            <person name="Julca I."/>
        </authorList>
    </citation>
    <scope>NUCLEOTIDE SEQUENCE</scope>
</reference>
<dbReference type="InterPro" id="IPR001461">
    <property type="entry name" value="Aspartic_peptidase_A1"/>
</dbReference>
<keyword evidence="2" id="KW-0732">Signal</keyword>
<accession>A0AAV1CRW8</accession>
<dbReference type="InterPro" id="IPR032861">
    <property type="entry name" value="TAXi_N"/>
</dbReference>
<evidence type="ECO:0000259" key="4">
    <source>
        <dbReference type="Pfam" id="PF14543"/>
    </source>
</evidence>
<dbReference type="AlphaFoldDB" id="A0AAV1CRW8"/>
<dbReference type="Pfam" id="PF14543">
    <property type="entry name" value="TAXi_N"/>
    <property type="match status" value="1"/>
</dbReference>
<dbReference type="EMBL" id="OX459120">
    <property type="protein sequence ID" value="CAI9098374.1"/>
    <property type="molecule type" value="Genomic_DNA"/>
</dbReference>
<dbReference type="Pfam" id="PF14541">
    <property type="entry name" value="TAXi_C"/>
    <property type="match status" value="1"/>
</dbReference>
<dbReference type="GO" id="GO:0004190">
    <property type="term" value="F:aspartic-type endopeptidase activity"/>
    <property type="evidence" value="ECO:0007669"/>
    <property type="project" value="InterPro"/>
</dbReference>
<sequence length="458" mass="49183">MALHTNFGSPFVLILTAITFLFVFQQSSAVSATSNSTSTPPKGIVLRVTKDPATLQYITLVHQRTPLVPIKLAVDLGGGSLWVSCGAEDHYVSSSFSHVDCTSTLCPLARGTPDCADHCVFHQIHLPNCTTTACWSFTFNPFGGKLDADGEIIQDVLVFRSTSPGGKAVSAPNFVFTCVPSPFKGALAPGVKGVAGLGSAYPALPSQLGRIFNFPSNFLVCLSSSTKANAGAVVFGDLGRFPALVNDDMYKSMINTPIIKSPFGNATPLGREFTEYYVGLTSIKVNGKVVPINATLLSIDELQGYGGTKISTAHPYTVVERSIYQAVVKAFVEKLPSTVTRITPPVEPFGECFKGINNLNSVPSIDFVFQNKKIAWRISGSNSMARINKDVTCLAIVELATFISPSPELEFERESAITIGAHQMEEHLLVFDLQSSMIGISPSLVSRKTTCANFNSKY</sequence>
<evidence type="ECO:0000313" key="5">
    <source>
        <dbReference type="EMBL" id="CAI9098374.1"/>
    </source>
</evidence>
<feature type="domain" description="Xylanase inhibitor N-terminal" evidence="4">
    <location>
        <begin position="57"/>
        <end position="237"/>
    </location>
</feature>
<evidence type="ECO:0000256" key="2">
    <source>
        <dbReference type="SAM" id="SignalP"/>
    </source>
</evidence>
<dbReference type="InterPro" id="IPR032799">
    <property type="entry name" value="TAXi_C"/>
</dbReference>
<proteinExistence type="inferred from homology"/>
<protein>
    <submittedName>
        <fullName evidence="5">OLC1v1035006C1</fullName>
    </submittedName>
</protein>